<name>A0ABV2IXG8_9HYPH</name>
<dbReference type="RefSeq" id="WP_354555672.1">
    <property type="nucleotide sequence ID" value="NZ_JBEPMB010000001.1"/>
</dbReference>
<reference evidence="1 2" key="1">
    <citation type="submission" date="2024-06" db="EMBL/GenBank/DDBJ databases">
        <title>Genomic Encyclopedia of Type Strains, Phase IV (KMG-IV): sequencing the most valuable type-strain genomes for metagenomic binning, comparative biology and taxonomic classification.</title>
        <authorList>
            <person name="Goeker M."/>
        </authorList>
    </citation>
    <scope>NUCLEOTIDE SEQUENCE [LARGE SCALE GENOMIC DNA]</scope>
    <source>
        <strain evidence="1 2">DSM 29780</strain>
    </source>
</reference>
<proteinExistence type="predicted"/>
<protein>
    <recommendedName>
        <fullName evidence="3">YjbR protein</fullName>
    </recommendedName>
</protein>
<evidence type="ECO:0008006" key="3">
    <source>
        <dbReference type="Google" id="ProtNLM"/>
    </source>
</evidence>
<gene>
    <name evidence="1" type="ORF">ABID16_001490</name>
</gene>
<evidence type="ECO:0000313" key="1">
    <source>
        <dbReference type="EMBL" id="MET3613185.1"/>
    </source>
</evidence>
<sequence>MATDKDFERIALSLPGTEARPHVDRTAYRVRRIYATLAPDRQSANLMYGPSDQKRFCAARPDAFFPLPNKWGEKGATTIILSAVSEDELREALDRAWELHQ</sequence>
<dbReference type="EMBL" id="JBEPMB010000001">
    <property type="protein sequence ID" value="MET3613185.1"/>
    <property type="molecule type" value="Genomic_DNA"/>
</dbReference>
<dbReference type="Pfam" id="PF04237">
    <property type="entry name" value="YjbR"/>
    <property type="match status" value="1"/>
</dbReference>
<keyword evidence="2" id="KW-1185">Reference proteome</keyword>
<organism evidence="1 2">
    <name type="scientific">Rhizobium aquaticum</name>
    <dbReference type="NCBI Taxonomy" id="1549636"/>
    <lineage>
        <taxon>Bacteria</taxon>
        <taxon>Pseudomonadati</taxon>
        <taxon>Pseudomonadota</taxon>
        <taxon>Alphaproteobacteria</taxon>
        <taxon>Hyphomicrobiales</taxon>
        <taxon>Rhizobiaceae</taxon>
        <taxon>Rhizobium/Agrobacterium group</taxon>
        <taxon>Rhizobium</taxon>
    </lineage>
</organism>
<dbReference type="InterPro" id="IPR058532">
    <property type="entry name" value="YjbR/MT2646/Rv2570-like"/>
</dbReference>
<dbReference type="Proteomes" id="UP001549047">
    <property type="component" value="Unassembled WGS sequence"/>
</dbReference>
<dbReference type="InterPro" id="IPR038056">
    <property type="entry name" value="YjbR-like_sf"/>
</dbReference>
<comment type="caution">
    <text evidence="1">The sequence shown here is derived from an EMBL/GenBank/DDBJ whole genome shotgun (WGS) entry which is preliminary data.</text>
</comment>
<accession>A0ABV2IXG8</accession>
<evidence type="ECO:0000313" key="2">
    <source>
        <dbReference type="Proteomes" id="UP001549047"/>
    </source>
</evidence>
<dbReference type="SUPFAM" id="SSF142906">
    <property type="entry name" value="YjbR-like"/>
    <property type="match status" value="1"/>
</dbReference>